<dbReference type="InterPro" id="IPR014001">
    <property type="entry name" value="Helicase_ATP-bd"/>
</dbReference>
<evidence type="ECO:0000256" key="3">
    <source>
        <dbReference type="ARBA" id="ARBA00022840"/>
    </source>
</evidence>
<accession>A0A9P7E6P0</accession>
<dbReference type="SUPFAM" id="SSF51556">
    <property type="entry name" value="Metallo-dependent hydrolases"/>
    <property type="match status" value="1"/>
</dbReference>
<dbReference type="SUPFAM" id="SSF52540">
    <property type="entry name" value="P-loop containing nucleoside triphosphate hydrolases"/>
    <property type="match status" value="2"/>
</dbReference>
<dbReference type="InterPro" id="IPR001650">
    <property type="entry name" value="Helicase_C-like"/>
</dbReference>
<dbReference type="InterPro" id="IPR000330">
    <property type="entry name" value="SNF2_N"/>
</dbReference>
<comment type="caution">
    <text evidence="7">The sequence shown here is derived from an EMBL/GenBank/DDBJ whole genome shotgun (WGS) entry which is preliminary data.</text>
</comment>
<dbReference type="GO" id="GO:0007131">
    <property type="term" value="P:reciprocal meiotic recombination"/>
    <property type="evidence" value="ECO:0007669"/>
    <property type="project" value="TreeGrafter"/>
</dbReference>
<sequence>MSELRKRQGPGKSTDTAPQNDLPRKSVSVLSSVLSGFGCSRLAILISLAVFAAWFLSSEETSSLSHSYAVCSSSGARVYTMDHVVPNVQCLVVDGSLITDTGSLEDVTAHWVARGRRRSSLQIRYLDESSIVVPGFSDSHAHILEYGANKELPLESGKTIEDTVALVRQYILDNDDILNDSSKIVEGWGWDHTSWPVEEWPTSDALEMDPIVRGRPVVLGSKDGHATWFSKKALALSSPLPSEVEGGIIMRDSSGNPSGVLLDNAQDLVKRPTPTEQDLLRRFHITVNDALSYGLTSVHDAGFSPVSLEFFKRQAAARNLPIRIYGMRYFQESGPYWGNLSKPIIDAGDGRLNARSVKIFADGALRSGGAALNEPYCDNPHTKGFMRLDPKVLTDVILKYIGDGWQVNVHAIGDYANSVVLDAFETASKGVNVTALRPRLEHAQILTEADLQRVGKLGVISSVQPTHAISDMWFAEERLGAERVKGLYAFRSLLDHGSRLAFGSDFPVEDMNPLAGFHAAITRLSPEGQSPSGPSGWFPEQRLTRMDALRGMTIDAAYASFTEGSLGSLVPGKRADYVVLTQDIMTIPVDQILSTKVQATSPLTGEKRKLPLDPSSRKKVAIENALGGPSAYSASSNHGGEEYWMIQWRYPQYKKHKTWDGDAVLVLTGIRGSMFDLEGKIMGAGSLNAPKAEENGEYKFGEKEIRIDHPIPRGEYMSRKCYGRGSMPSSAMTGNSSVTPSLRATPLPSTKMNVPYKTPLKAVDKRAIDLHPVNLLSTRDPPSAGSSKANAPATYWTANWRKPQSKKHKTWDGDAFVSHVGDKLTVISEKGKILGRKEWDGLALHNGYSFSAGGKQIELDSQVQASRMPSITGVEDVLPGLEEDVPVVLSSPPKPSFLLQAKSALSGKENDITVTSPGASKAFVPPASFYGQKPIKKPNAPLHDPEAEGAIVMKATTPEHAVKFNKKNLPTVAVVLDPIIARHLRPHQIEGVKFLYECVMGLRRHEGQGCILADEMGLGKTLQTISLVWTLLKQNPYVSAGPVIGKALIVCPVSLVNNWRAEFHKWLGRDRVGVFTGDKDKSTIKQFLNSRHQVLVIGYEKLRTVIDDLAYCNPPIGLVICDEGHRLKSSNNKTSTMFKSLRTVRRIILSGTPIQNDLSEFHAMASFCNPGLLDDYATFRRVYEVPILKSRAPDCTDKELELGEAQSAQLSLIAKSFVLRREASILKNYLPPKHEYVVFITPTQLQLSIYSAILNPDKLDRLIDGPTAESLALINVLTKVSNSPVLLKAQADKARAANKDTIRRPGIDDALSLLPKDPRIEDFSMSGKLLALSHLLKAIKERTQEKCIIVSHYTSTLNLIEAFCKKKSYTFFRLDGQTPAAKRQEYVNTFNKSSQYSHFLFLLSSKAGGVGLNLIGASRLCLIDSDWNPSHDLQSMARIHRDGQKRPVFIYRFLTAGTIDEKIYQRQVTKIGLSNSLMGSGSSGSKSDSFSRKDLRDIFRVHPETGCNTHDLLDCGCDAGSKDLNDMTSVSRNDIEVGERDDDEDPAGTGFVNASQVKPHHIEKMDGAYMKKKQAELASLGEWTHINCLRRLTSDNIHDAILRHLMLPSVSDDKEDLAQPKSRLDSLLSAVDLDNITAMDEATQPLSVRDVPGGTISFLFEKTSVSTLEENDVEEGSMV</sequence>
<dbReference type="Pfam" id="PF00176">
    <property type="entry name" value="SNF2-rel_dom"/>
    <property type="match status" value="1"/>
</dbReference>
<feature type="region of interest" description="Disordered" evidence="4">
    <location>
        <begin position="727"/>
        <end position="753"/>
    </location>
</feature>
<dbReference type="PANTHER" id="PTHR45629:SF7">
    <property type="entry name" value="DNA EXCISION REPAIR PROTEIN ERCC-6-RELATED"/>
    <property type="match status" value="1"/>
</dbReference>
<dbReference type="RefSeq" id="XP_041190771.1">
    <property type="nucleotide sequence ID" value="XM_041340586.1"/>
</dbReference>
<dbReference type="CDD" id="cd18793">
    <property type="entry name" value="SF2_C_SNF"/>
    <property type="match status" value="1"/>
</dbReference>
<dbReference type="Pfam" id="PF00271">
    <property type="entry name" value="Helicase_C"/>
    <property type="match status" value="1"/>
</dbReference>
<keyword evidence="3" id="KW-0067">ATP-binding</keyword>
<feature type="domain" description="Helicase C-terminal" evidence="6">
    <location>
        <begin position="1331"/>
        <end position="1496"/>
    </location>
</feature>
<dbReference type="InterPro" id="IPR033932">
    <property type="entry name" value="YtcJ-like"/>
</dbReference>
<dbReference type="GO" id="GO:0016810">
    <property type="term" value="F:hydrolase activity, acting on carbon-nitrogen (but not peptide) bonds"/>
    <property type="evidence" value="ECO:0007669"/>
    <property type="project" value="InterPro"/>
</dbReference>
<dbReference type="SMART" id="SM00487">
    <property type="entry name" value="DEXDc"/>
    <property type="match status" value="1"/>
</dbReference>
<dbReference type="GO" id="GO:0005524">
    <property type="term" value="F:ATP binding"/>
    <property type="evidence" value="ECO:0007669"/>
    <property type="project" value="InterPro"/>
</dbReference>
<dbReference type="SMART" id="SM00490">
    <property type="entry name" value="HELICc"/>
    <property type="match status" value="1"/>
</dbReference>
<dbReference type="PANTHER" id="PTHR45629">
    <property type="entry name" value="SNF2/RAD54 FAMILY MEMBER"/>
    <property type="match status" value="1"/>
</dbReference>
<dbReference type="Gene3D" id="3.10.310.70">
    <property type="match status" value="1"/>
</dbReference>
<dbReference type="CDD" id="cd18004">
    <property type="entry name" value="DEXHc_RAD54"/>
    <property type="match status" value="1"/>
</dbReference>
<dbReference type="GeneID" id="64634602"/>
<evidence type="ECO:0000313" key="7">
    <source>
        <dbReference type="EMBL" id="KAG1812626.1"/>
    </source>
</evidence>
<dbReference type="OrthoDB" id="413460at2759"/>
<dbReference type="PROSITE" id="PS51192">
    <property type="entry name" value="HELICASE_ATP_BIND_1"/>
    <property type="match status" value="1"/>
</dbReference>
<dbReference type="GO" id="GO:0015616">
    <property type="term" value="F:DNA translocase activity"/>
    <property type="evidence" value="ECO:0007669"/>
    <property type="project" value="TreeGrafter"/>
</dbReference>
<dbReference type="InterPro" id="IPR027417">
    <property type="entry name" value="P-loop_NTPase"/>
</dbReference>
<dbReference type="Gene3D" id="3.40.50.10810">
    <property type="entry name" value="Tandem AAA-ATPase domain"/>
    <property type="match status" value="1"/>
</dbReference>
<dbReference type="FunFam" id="3.40.50.10810:FF:000020">
    <property type="entry name" value="DNA repair and recombination protein RAD54B"/>
    <property type="match status" value="1"/>
</dbReference>
<dbReference type="InterPro" id="IPR038718">
    <property type="entry name" value="SNF2-like_sf"/>
</dbReference>
<keyword evidence="1" id="KW-0547">Nucleotide-binding</keyword>
<evidence type="ECO:0000259" key="6">
    <source>
        <dbReference type="PROSITE" id="PS51194"/>
    </source>
</evidence>
<dbReference type="Gene3D" id="3.40.50.300">
    <property type="entry name" value="P-loop containing nucleotide triphosphate hydrolases"/>
    <property type="match status" value="1"/>
</dbReference>
<gene>
    <name evidence="7" type="ORF">BJ212DRAFT_1483227</name>
</gene>
<dbReference type="GO" id="GO:0005634">
    <property type="term" value="C:nucleus"/>
    <property type="evidence" value="ECO:0007669"/>
    <property type="project" value="TreeGrafter"/>
</dbReference>
<dbReference type="PROSITE" id="PS51194">
    <property type="entry name" value="HELICASE_CTER"/>
    <property type="match status" value="1"/>
</dbReference>
<feature type="region of interest" description="Disordered" evidence="4">
    <location>
        <begin position="1"/>
        <end position="21"/>
    </location>
</feature>
<keyword evidence="8" id="KW-1185">Reference proteome</keyword>
<dbReference type="CDD" id="cd01300">
    <property type="entry name" value="YtcJ_like"/>
    <property type="match status" value="1"/>
</dbReference>
<feature type="domain" description="Helicase ATP-binding" evidence="5">
    <location>
        <begin position="1001"/>
        <end position="1171"/>
    </location>
</feature>
<protein>
    <submittedName>
        <fullName evidence="7">Amidohydrolase family-domain-containing protein</fullName>
    </submittedName>
</protein>
<dbReference type="InterPro" id="IPR011059">
    <property type="entry name" value="Metal-dep_hydrolase_composite"/>
</dbReference>
<dbReference type="Gene3D" id="1.20.120.850">
    <property type="entry name" value="SWI2/SNF2 ATPases, N-terminal domain"/>
    <property type="match status" value="1"/>
</dbReference>
<dbReference type="InterPro" id="IPR050496">
    <property type="entry name" value="SNF2_RAD54_helicase_repair"/>
</dbReference>
<dbReference type="Gene3D" id="2.30.40.10">
    <property type="entry name" value="Urease, subunit C, domain 1"/>
    <property type="match status" value="1"/>
</dbReference>
<organism evidence="7 8">
    <name type="scientific">Suillus subaureus</name>
    <dbReference type="NCBI Taxonomy" id="48587"/>
    <lineage>
        <taxon>Eukaryota</taxon>
        <taxon>Fungi</taxon>
        <taxon>Dikarya</taxon>
        <taxon>Basidiomycota</taxon>
        <taxon>Agaricomycotina</taxon>
        <taxon>Agaricomycetes</taxon>
        <taxon>Agaricomycetidae</taxon>
        <taxon>Boletales</taxon>
        <taxon>Suillineae</taxon>
        <taxon>Suillaceae</taxon>
        <taxon>Suillus</taxon>
    </lineage>
</organism>
<evidence type="ECO:0000313" key="8">
    <source>
        <dbReference type="Proteomes" id="UP000807769"/>
    </source>
</evidence>
<feature type="compositionally biased region" description="Polar residues" evidence="4">
    <location>
        <begin position="727"/>
        <end position="752"/>
    </location>
</feature>
<dbReference type="Gene3D" id="3.20.20.140">
    <property type="entry name" value="Metal-dependent hydrolases"/>
    <property type="match status" value="1"/>
</dbReference>
<reference evidence="7" key="1">
    <citation type="journal article" date="2020" name="New Phytol.">
        <title>Comparative genomics reveals dynamic genome evolution in host specialist ectomycorrhizal fungi.</title>
        <authorList>
            <person name="Lofgren L.A."/>
            <person name="Nguyen N.H."/>
            <person name="Vilgalys R."/>
            <person name="Ruytinx J."/>
            <person name="Liao H.L."/>
            <person name="Branco S."/>
            <person name="Kuo A."/>
            <person name="LaButti K."/>
            <person name="Lipzen A."/>
            <person name="Andreopoulos W."/>
            <person name="Pangilinan J."/>
            <person name="Riley R."/>
            <person name="Hundley H."/>
            <person name="Na H."/>
            <person name="Barry K."/>
            <person name="Grigoriev I.V."/>
            <person name="Stajich J.E."/>
            <person name="Kennedy P.G."/>
        </authorList>
    </citation>
    <scope>NUCLEOTIDE SEQUENCE</scope>
    <source>
        <strain evidence="7">MN1</strain>
    </source>
</reference>
<dbReference type="InterPro" id="IPR032466">
    <property type="entry name" value="Metal_Hydrolase"/>
</dbReference>
<dbReference type="GO" id="GO:0000724">
    <property type="term" value="P:double-strand break repair via homologous recombination"/>
    <property type="evidence" value="ECO:0007669"/>
    <property type="project" value="TreeGrafter"/>
</dbReference>
<evidence type="ECO:0000256" key="1">
    <source>
        <dbReference type="ARBA" id="ARBA00022741"/>
    </source>
</evidence>
<dbReference type="EMBL" id="JABBWG010000026">
    <property type="protein sequence ID" value="KAG1812626.1"/>
    <property type="molecule type" value="Genomic_DNA"/>
</dbReference>
<evidence type="ECO:0000256" key="2">
    <source>
        <dbReference type="ARBA" id="ARBA00022801"/>
    </source>
</evidence>
<dbReference type="Pfam" id="PF07969">
    <property type="entry name" value="Amidohydro_3"/>
    <property type="match status" value="1"/>
</dbReference>
<dbReference type="InterPro" id="IPR013108">
    <property type="entry name" value="Amidohydro_3"/>
</dbReference>
<dbReference type="InterPro" id="IPR049730">
    <property type="entry name" value="SNF2/RAD54-like_C"/>
</dbReference>
<proteinExistence type="predicted"/>
<dbReference type="Proteomes" id="UP000807769">
    <property type="component" value="Unassembled WGS sequence"/>
</dbReference>
<keyword evidence="2" id="KW-0378">Hydrolase</keyword>
<evidence type="ECO:0000256" key="4">
    <source>
        <dbReference type="SAM" id="MobiDB-lite"/>
    </source>
</evidence>
<evidence type="ECO:0000259" key="5">
    <source>
        <dbReference type="PROSITE" id="PS51192"/>
    </source>
</evidence>
<name>A0A9P7E6P0_9AGAM</name>